<organism evidence="1 2">
    <name type="scientific">Bacillus gobiensis</name>
    <dbReference type="NCBI Taxonomy" id="1441095"/>
    <lineage>
        <taxon>Bacteria</taxon>
        <taxon>Bacillati</taxon>
        <taxon>Bacillota</taxon>
        <taxon>Bacilli</taxon>
        <taxon>Bacillales</taxon>
        <taxon>Bacillaceae</taxon>
        <taxon>Bacillus</taxon>
    </lineage>
</organism>
<dbReference type="InterPro" id="IPR013114">
    <property type="entry name" value="FabA_FabZ"/>
</dbReference>
<gene>
    <name evidence="1" type="ORF">AM592_21230</name>
</gene>
<evidence type="ECO:0000313" key="2">
    <source>
        <dbReference type="Proteomes" id="UP000067625"/>
    </source>
</evidence>
<name>A0A0M4GCS1_9BACI</name>
<dbReference type="EMBL" id="CP012600">
    <property type="protein sequence ID" value="ALC83758.1"/>
    <property type="molecule type" value="Genomic_DNA"/>
</dbReference>
<dbReference type="CDD" id="cd01288">
    <property type="entry name" value="FabZ"/>
    <property type="match status" value="1"/>
</dbReference>
<dbReference type="SUPFAM" id="SSF54637">
    <property type="entry name" value="Thioesterase/thiol ester dehydrase-isomerase"/>
    <property type="match status" value="1"/>
</dbReference>
<dbReference type="Pfam" id="PF07977">
    <property type="entry name" value="FabA"/>
    <property type="match status" value="1"/>
</dbReference>
<sequence length="129" mass="14169">MNKLPHQYPFLFIDRVVEVVPGKSALGYKYISNNDWFLISQNGTMPFGLIIEALAQLSAYAAAENNENSLGLLSSIKNASREGDVHAGDRLDLFFEVIRFKKGFLFGTGTASVNGNKIAKADIGIYISH</sequence>
<dbReference type="PANTHER" id="PTHR30272">
    <property type="entry name" value="3-HYDROXYACYL-[ACYL-CARRIER-PROTEIN] DEHYDRATASE"/>
    <property type="match status" value="1"/>
</dbReference>
<dbReference type="STRING" id="1441095.AM592_21230"/>
<dbReference type="Gene3D" id="3.10.129.10">
    <property type="entry name" value="Hotdog Thioesterase"/>
    <property type="match status" value="1"/>
</dbReference>
<evidence type="ECO:0000313" key="1">
    <source>
        <dbReference type="EMBL" id="ALC83758.1"/>
    </source>
</evidence>
<dbReference type="PANTHER" id="PTHR30272:SF3">
    <property type="entry name" value="(3R)-HYDROXYMYRISTOYL-[ACYL CARRIER PROTEIN] DEHYDRATASE"/>
    <property type="match status" value="1"/>
</dbReference>
<dbReference type="PATRIC" id="fig|1441095.3.peg.4702"/>
<dbReference type="RefSeq" id="WP_053605630.1">
    <property type="nucleotide sequence ID" value="NZ_CP012600.1"/>
</dbReference>
<keyword evidence="2" id="KW-1185">Reference proteome</keyword>
<protein>
    <recommendedName>
        <fullName evidence="3">Beta-hydroxyacyl-ACP dehydratase</fullName>
    </recommendedName>
</protein>
<dbReference type="InterPro" id="IPR029069">
    <property type="entry name" value="HotDog_dom_sf"/>
</dbReference>
<dbReference type="Proteomes" id="UP000067625">
    <property type="component" value="Chromosome"/>
</dbReference>
<reference evidence="2" key="1">
    <citation type="submission" date="2015-08" db="EMBL/GenBank/DDBJ databases">
        <title>Genome sequencing project for genomic taxonomy and phylogenomics of Bacillus-like bacteria.</title>
        <authorList>
            <person name="Liu B."/>
            <person name="Wang J."/>
            <person name="Zhu Y."/>
            <person name="Liu G."/>
            <person name="Chen Q."/>
            <person name="Chen Z."/>
            <person name="Lan J."/>
            <person name="Che J."/>
            <person name="Ge C."/>
            <person name="Shi H."/>
            <person name="Pan Z."/>
            <person name="Liu X."/>
        </authorList>
    </citation>
    <scope>NUCLEOTIDE SEQUENCE [LARGE SCALE GENOMIC DNA]</scope>
    <source>
        <strain evidence="2">FJAT-4402</strain>
    </source>
</reference>
<dbReference type="OrthoDB" id="9772788at2"/>
<evidence type="ECO:0008006" key="3">
    <source>
        <dbReference type="Google" id="ProtNLM"/>
    </source>
</evidence>
<dbReference type="AlphaFoldDB" id="A0A0M4GCS1"/>
<accession>A0A0M4GCS1</accession>
<proteinExistence type="predicted"/>
<reference evidence="1 2" key="2">
    <citation type="journal article" date="2016" name="Int. J. Syst. Evol. Microbiol.">
        <title>Bacillus gobiensis sp. nov., isolated from a soil sample.</title>
        <authorList>
            <person name="Liu B."/>
            <person name="Liu G.H."/>
            <person name="Cetin S."/>
            <person name="Schumann P."/>
            <person name="Pan Z.Z."/>
            <person name="Chen Q.Q."/>
        </authorList>
    </citation>
    <scope>NUCLEOTIDE SEQUENCE [LARGE SCALE GENOMIC DNA]</scope>
    <source>
        <strain evidence="1 2">FJAT-4402</strain>
    </source>
</reference>